<comment type="caution">
    <text evidence="2">The sequence shown here is derived from an EMBL/GenBank/DDBJ whole genome shotgun (WGS) entry which is preliminary data.</text>
</comment>
<accession>A0A848IEG3</accession>
<feature type="chain" id="PRO_5033036132" evidence="1">
    <location>
        <begin position="20"/>
        <end position="494"/>
    </location>
</feature>
<reference evidence="2 3" key="1">
    <citation type="submission" date="2020-04" db="EMBL/GenBank/DDBJ databases">
        <title>Paraburkholderia sp. RP-4-7 isolated from soil.</title>
        <authorList>
            <person name="Dahal R.H."/>
        </authorList>
    </citation>
    <scope>NUCLEOTIDE SEQUENCE [LARGE SCALE GENOMIC DNA]</scope>
    <source>
        <strain evidence="2 3">RP-4-7</strain>
    </source>
</reference>
<keyword evidence="3" id="KW-1185">Reference proteome</keyword>
<proteinExistence type="predicted"/>
<evidence type="ECO:0000313" key="3">
    <source>
        <dbReference type="Proteomes" id="UP000544134"/>
    </source>
</evidence>
<evidence type="ECO:0000256" key="1">
    <source>
        <dbReference type="SAM" id="SignalP"/>
    </source>
</evidence>
<dbReference type="Pfam" id="PF11336">
    <property type="entry name" value="DUF3138"/>
    <property type="match status" value="1"/>
</dbReference>
<evidence type="ECO:0000313" key="2">
    <source>
        <dbReference type="EMBL" id="NML99025.1"/>
    </source>
</evidence>
<dbReference type="EMBL" id="JABBGJ010000013">
    <property type="protein sequence ID" value="NML99025.1"/>
    <property type="molecule type" value="Genomic_DNA"/>
</dbReference>
<feature type="signal peptide" evidence="1">
    <location>
        <begin position="1"/>
        <end position="19"/>
    </location>
</feature>
<keyword evidence="1" id="KW-0732">Signal</keyword>
<gene>
    <name evidence="2" type="ORF">HHL24_13865</name>
</gene>
<dbReference type="InterPro" id="IPR021485">
    <property type="entry name" value="DUF3138"/>
</dbReference>
<protein>
    <submittedName>
        <fullName evidence="2">DUF3138 family protein</fullName>
    </submittedName>
</protein>
<dbReference type="Proteomes" id="UP000544134">
    <property type="component" value="Unassembled WGS sequence"/>
</dbReference>
<organism evidence="2 3">
    <name type="scientific">Paraburkholderia polaris</name>
    <dbReference type="NCBI Taxonomy" id="2728848"/>
    <lineage>
        <taxon>Bacteria</taxon>
        <taxon>Pseudomonadati</taxon>
        <taxon>Pseudomonadota</taxon>
        <taxon>Betaproteobacteria</taxon>
        <taxon>Burkholderiales</taxon>
        <taxon>Burkholderiaceae</taxon>
        <taxon>Paraburkholderia</taxon>
    </lineage>
</organism>
<name>A0A848IEG3_9BURK</name>
<sequence length="494" mass="52932">MKKIIGALLIAGLPGVSHADTSIDELKSELLTLQRKVDDLEKSAAAAASAKPQNPDPGVSATEFASLKQQVAKQDLQVETLSTAASEGPTAGLSVTGYLDPVYLYNRNARSGGFSFLDHNSAYTYYNGNAGDVYLDIKKTFGVGPLAPSAEIQIQPNRGAGNTTLDGAKGNNMFNTAFVTIPHDDANQFVAGLMPSLAGYEYQQSNTLPTLTHNLLYDFSIPGYFVGIGYNGSHGEYTWKVILGNEQNLTHAATASDSSARLHTNLTPMINWRIDRSKGAWDWGWSAAVGRQLIYSGNAAGDCTSGGFGYNCSSSGAFSTYMFTEIDASYAVADSTFNAEFDLGNQKHAAWNGGDATWWGFSLLYTQKWRLPTIGLMGFAARWDYLNDSKNGGGGGNTYVGGSSIAGSASPGTDGLNGFGIDPACLASSNNNGQSCKGANHQDIALDLMFYPAVSYTVKVEYRHDWSNRNVFQRADGSWRKSNDVIGTTLVYTF</sequence>
<dbReference type="RefSeq" id="WP_169486025.1">
    <property type="nucleotide sequence ID" value="NZ_JABBGJ010000013.1"/>
</dbReference>
<dbReference type="AlphaFoldDB" id="A0A848IEG3"/>